<dbReference type="PANTHER" id="PTHR39244">
    <property type="entry name" value="NATTERIN-4"/>
    <property type="match status" value="1"/>
</dbReference>
<dbReference type="AlphaFoldDB" id="A0AAP0PIY5"/>
<organism evidence="2 3">
    <name type="scientific">Stephania japonica</name>
    <dbReference type="NCBI Taxonomy" id="461633"/>
    <lineage>
        <taxon>Eukaryota</taxon>
        <taxon>Viridiplantae</taxon>
        <taxon>Streptophyta</taxon>
        <taxon>Embryophyta</taxon>
        <taxon>Tracheophyta</taxon>
        <taxon>Spermatophyta</taxon>
        <taxon>Magnoliopsida</taxon>
        <taxon>Ranunculales</taxon>
        <taxon>Menispermaceae</taxon>
        <taxon>Menispermoideae</taxon>
        <taxon>Cissampelideae</taxon>
        <taxon>Stephania</taxon>
    </lineage>
</organism>
<sequence length="483" mass="54737">MALAGKTILLLSSTNRQYLRYIDTKDDAKLGGFLRSSAEGVRSPYARFVVEKAKNFEGLVHIKCCFNNKYWMRRSETEDWIVASADKPDEDQSKWSCTLFEPINVGGDDQTFLFRHTQLGQYTCLWPEDIDEFGINVIHPRPKSPYVACLYARATTTTDSYCAVCKVVDWDTVVIFPDHVAFKGDNGCYLSAQTVKGEPHLQFSLNDIADSTVGNEVYVTYEGAIRLKSKHFDKFWRCSRDRWILGDASEPISRFNDSLFWPVKISNNVVALRNVNNNLFCKRLTADNKTSCLSADATEMVKEAQLHVEEHVKSRYIYDVEFRTNDSQVVVEEAYMGVSEVVENATHQSNTVEVKISYKDTKTKTWKSSVSVGVGGKITFKTRIPFIADGKIVISGEAEGEYEWGETETTSTTVETAYTVVVPPMSKMKVTLLATKGICNVPFSYHQRDQLWNGKYVTQKKDDGMYNGVNFYNFYAKSIPIAD</sequence>
<dbReference type="SUPFAM" id="SSF50382">
    <property type="entry name" value="Agglutinin"/>
    <property type="match status" value="2"/>
</dbReference>
<dbReference type="Pfam" id="PF07468">
    <property type="entry name" value="Agglutinin"/>
    <property type="match status" value="2"/>
</dbReference>
<evidence type="ECO:0000313" key="2">
    <source>
        <dbReference type="EMBL" id="KAK9146573.1"/>
    </source>
</evidence>
<name>A0AAP0PIY5_9MAGN</name>
<reference evidence="2 3" key="1">
    <citation type="submission" date="2024-01" db="EMBL/GenBank/DDBJ databases">
        <title>Genome assemblies of Stephania.</title>
        <authorList>
            <person name="Yang L."/>
        </authorList>
    </citation>
    <scope>NUCLEOTIDE SEQUENCE [LARGE SCALE GENOMIC DNA]</scope>
    <source>
        <strain evidence="2">QJT</strain>
        <tissue evidence="2">Leaf</tissue>
    </source>
</reference>
<dbReference type="SMART" id="SM00791">
    <property type="entry name" value="Agglutinin"/>
    <property type="match status" value="2"/>
</dbReference>
<dbReference type="EMBL" id="JBBNAE010000002">
    <property type="protein sequence ID" value="KAK9146573.1"/>
    <property type="molecule type" value="Genomic_DNA"/>
</dbReference>
<dbReference type="InterPro" id="IPR008998">
    <property type="entry name" value="Agglutinin"/>
</dbReference>
<dbReference type="InterPro" id="IPR053237">
    <property type="entry name" value="Natterin_C"/>
</dbReference>
<evidence type="ECO:0000259" key="1">
    <source>
        <dbReference type="SMART" id="SM00791"/>
    </source>
</evidence>
<gene>
    <name evidence="2" type="ORF">Sjap_006476</name>
</gene>
<evidence type="ECO:0000313" key="3">
    <source>
        <dbReference type="Proteomes" id="UP001417504"/>
    </source>
</evidence>
<feature type="domain" description="Agglutinin" evidence="1">
    <location>
        <begin position="2"/>
        <end position="169"/>
    </location>
</feature>
<dbReference type="PANTHER" id="PTHR39244:SF5">
    <property type="entry name" value="NATTERIN-3-LIKE"/>
    <property type="match status" value="1"/>
</dbReference>
<dbReference type="SUPFAM" id="SSF56973">
    <property type="entry name" value="Aerolisin/ETX pore-forming domain"/>
    <property type="match status" value="1"/>
</dbReference>
<dbReference type="InterPro" id="IPR004991">
    <property type="entry name" value="Aerolysin-like"/>
</dbReference>
<dbReference type="InterPro" id="IPR036242">
    <property type="entry name" value="Agglutinin_dom_sf"/>
</dbReference>
<dbReference type="CDD" id="cd00257">
    <property type="entry name" value="beta-trefoil_FSCN-like"/>
    <property type="match status" value="1"/>
</dbReference>
<accession>A0AAP0PIY5</accession>
<keyword evidence="3" id="KW-1185">Reference proteome</keyword>
<dbReference type="Gene3D" id="2.80.10.50">
    <property type="match status" value="2"/>
</dbReference>
<dbReference type="Proteomes" id="UP001417504">
    <property type="component" value="Unassembled WGS sequence"/>
</dbReference>
<dbReference type="Pfam" id="PF03318">
    <property type="entry name" value="ETX_MTX2"/>
    <property type="match status" value="1"/>
</dbReference>
<dbReference type="CDD" id="cd20216">
    <property type="entry name" value="PFM_HFR-2-like"/>
    <property type="match status" value="1"/>
</dbReference>
<protein>
    <recommendedName>
        <fullName evidence="1">Agglutinin domain-containing protein</fullName>
    </recommendedName>
</protein>
<feature type="domain" description="Agglutinin" evidence="1">
    <location>
        <begin position="174"/>
        <end position="310"/>
    </location>
</feature>
<comment type="caution">
    <text evidence="2">The sequence shown here is derived from an EMBL/GenBank/DDBJ whole genome shotgun (WGS) entry which is preliminary data.</text>
</comment>
<dbReference type="Gene3D" id="2.170.15.10">
    <property type="entry name" value="Proaerolysin, chain A, domain 3"/>
    <property type="match status" value="1"/>
</dbReference>
<proteinExistence type="predicted"/>